<comment type="caution">
    <text evidence="2">The sequence shown here is derived from an EMBL/GenBank/DDBJ whole genome shotgun (WGS) entry which is preliminary data.</text>
</comment>
<keyword evidence="3" id="KW-1185">Reference proteome</keyword>
<accession>A0A4V1M9I6</accession>
<proteinExistence type="predicted"/>
<feature type="region of interest" description="Disordered" evidence="1">
    <location>
        <begin position="61"/>
        <end position="96"/>
    </location>
</feature>
<sequence length="96" mass="10508">MKTLVLIAGMLLGSAVGSTIKAQKTGLCTGMNENAAAGKTVEKSTGGFNPDKMDRLKTDGFRESICKSREPKERPSTEREAPVREPRERPERGRMN</sequence>
<gene>
    <name evidence="2" type="ORF">ESB13_20290</name>
</gene>
<name>A0A4V1M9I6_9BACT</name>
<evidence type="ECO:0000313" key="3">
    <source>
        <dbReference type="Proteomes" id="UP000290545"/>
    </source>
</evidence>
<reference evidence="2 3" key="1">
    <citation type="submission" date="2019-01" db="EMBL/GenBank/DDBJ databases">
        <title>Filimonas sp. strain TTM-71.</title>
        <authorList>
            <person name="Chen W.-M."/>
        </authorList>
    </citation>
    <scope>NUCLEOTIDE SEQUENCE [LARGE SCALE GENOMIC DNA]</scope>
    <source>
        <strain evidence="2 3">TTM-71</strain>
    </source>
</reference>
<evidence type="ECO:0000313" key="2">
    <source>
        <dbReference type="EMBL" id="RXK81278.1"/>
    </source>
</evidence>
<evidence type="ECO:0000256" key="1">
    <source>
        <dbReference type="SAM" id="MobiDB-lite"/>
    </source>
</evidence>
<dbReference type="RefSeq" id="WP_129005532.1">
    <property type="nucleotide sequence ID" value="NZ_SDHZ01000004.1"/>
</dbReference>
<protein>
    <submittedName>
        <fullName evidence="2">Uncharacterized protein</fullName>
    </submittedName>
</protein>
<dbReference type="EMBL" id="SDHZ01000004">
    <property type="protein sequence ID" value="RXK81278.1"/>
    <property type="molecule type" value="Genomic_DNA"/>
</dbReference>
<dbReference type="AlphaFoldDB" id="A0A4V1M9I6"/>
<organism evidence="2 3">
    <name type="scientific">Filimonas effusa</name>
    <dbReference type="NCBI Taxonomy" id="2508721"/>
    <lineage>
        <taxon>Bacteria</taxon>
        <taxon>Pseudomonadati</taxon>
        <taxon>Bacteroidota</taxon>
        <taxon>Chitinophagia</taxon>
        <taxon>Chitinophagales</taxon>
        <taxon>Chitinophagaceae</taxon>
        <taxon>Filimonas</taxon>
    </lineage>
</organism>
<dbReference type="Proteomes" id="UP000290545">
    <property type="component" value="Unassembled WGS sequence"/>
</dbReference>